<sequence length="112" mass="13498">MYKHVLFNLYISNLMMKFFSDTFIPNYLNLTIHPFSSKKNLSSPLSVAKNKKKKMIWNQNKLSEVEKYAYRIELKKIFHANFRLCILLGKKKYNMECYIVHNAATFFWNFNL</sequence>
<evidence type="ECO:0000313" key="2">
    <source>
        <dbReference type="Proteomes" id="UP000276133"/>
    </source>
</evidence>
<accession>A0A3M7QU89</accession>
<reference evidence="1 2" key="1">
    <citation type="journal article" date="2018" name="Sci. Rep.">
        <title>Genomic signatures of local adaptation to the degree of environmental predictability in rotifers.</title>
        <authorList>
            <person name="Franch-Gras L."/>
            <person name="Hahn C."/>
            <person name="Garcia-Roger E.M."/>
            <person name="Carmona M.J."/>
            <person name="Serra M."/>
            <person name="Gomez A."/>
        </authorList>
    </citation>
    <scope>NUCLEOTIDE SEQUENCE [LARGE SCALE GENOMIC DNA]</scope>
    <source>
        <strain evidence="1">HYR1</strain>
    </source>
</reference>
<comment type="caution">
    <text evidence="1">The sequence shown here is derived from an EMBL/GenBank/DDBJ whole genome shotgun (WGS) entry which is preliminary data.</text>
</comment>
<gene>
    <name evidence="1" type="ORF">BpHYR1_029994</name>
</gene>
<name>A0A3M7QU89_BRAPC</name>
<proteinExistence type="predicted"/>
<dbReference type="Proteomes" id="UP000276133">
    <property type="component" value="Unassembled WGS sequence"/>
</dbReference>
<protein>
    <submittedName>
        <fullName evidence="1">Uncharacterized protein</fullName>
    </submittedName>
</protein>
<evidence type="ECO:0000313" key="1">
    <source>
        <dbReference type="EMBL" id="RNA14641.1"/>
    </source>
</evidence>
<dbReference type="AlphaFoldDB" id="A0A3M7QU89"/>
<keyword evidence="2" id="KW-1185">Reference proteome</keyword>
<dbReference type="EMBL" id="REGN01005144">
    <property type="protein sequence ID" value="RNA14641.1"/>
    <property type="molecule type" value="Genomic_DNA"/>
</dbReference>
<organism evidence="1 2">
    <name type="scientific">Brachionus plicatilis</name>
    <name type="common">Marine rotifer</name>
    <name type="synonym">Brachionus muelleri</name>
    <dbReference type="NCBI Taxonomy" id="10195"/>
    <lineage>
        <taxon>Eukaryota</taxon>
        <taxon>Metazoa</taxon>
        <taxon>Spiralia</taxon>
        <taxon>Gnathifera</taxon>
        <taxon>Rotifera</taxon>
        <taxon>Eurotatoria</taxon>
        <taxon>Monogononta</taxon>
        <taxon>Pseudotrocha</taxon>
        <taxon>Ploima</taxon>
        <taxon>Brachionidae</taxon>
        <taxon>Brachionus</taxon>
    </lineage>
</organism>